<name>A0AAF1BRT7_9TREE</name>
<dbReference type="AlphaFoldDB" id="A0AAF1BRT7"/>
<sequence length="210" mass="22884">MGLAIEVGPYGAYEAEDLDEMRPQLDADMARINTMLAGASLPPHTENQAEVEFDSQAWVSSFPYRFLHFLRAVAYHHSLGLPLPDQLAQGYDAADDYDGASMLDSHLLNHSDCDGYYVPIDFDAPLVDDEYPGVILGSSVALQRELLAVAAPLGIEVESPGGRVTADSVAALEKSSEDEEHPCWIAREVWLTLYDATRASIAAGQVIVFQ</sequence>
<keyword evidence="2" id="KW-1185">Reference proteome</keyword>
<protein>
    <submittedName>
        <fullName evidence="1">Uncharacterized protein</fullName>
    </submittedName>
</protein>
<proteinExistence type="predicted"/>
<dbReference type="RefSeq" id="XP_062628635.1">
    <property type="nucleotide sequence ID" value="XM_062772651.1"/>
</dbReference>
<dbReference type="GeneID" id="87809310"/>
<evidence type="ECO:0000313" key="1">
    <source>
        <dbReference type="EMBL" id="WOO82603.1"/>
    </source>
</evidence>
<organism evidence="1 2">
    <name type="scientific">Vanrija pseudolonga</name>
    <dbReference type="NCBI Taxonomy" id="143232"/>
    <lineage>
        <taxon>Eukaryota</taxon>
        <taxon>Fungi</taxon>
        <taxon>Dikarya</taxon>
        <taxon>Basidiomycota</taxon>
        <taxon>Agaricomycotina</taxon>
        <taxon>Tremellomycetes</taxon>
        <taxon>Trichosporonales</taxon>
        <taxon>Trichosporonaceae</taxon>
        <taxon>Vanrija</taxon>
    </lineage>
</organism>
<accession>A0AAF1BRT7</accession>
<evidence type="ECO:0000313" key="2">
    <source>
        <dbReference type="Proteomes" id="UP000827549"/>
    </source>
</evidence>
<gene>
    <name evidence="1" type="ORF">LOC62_04G006083</name>
</gene>
<reference evidence="1" key="1">
    <citation type="submission" date="2023-10" db="EMBL/GenBank/DDBJ databases">
        <authorList>
            <person name="Noh H."/>
        </authorList>
    </citation>
    <scope>NUCLEOTIDE SEQUENCE</scope>
    <source>
        <strain evidence="1">DUCC4014</strain>
    </source>
</reference>
<dbReference type="EMBL" id="CP086717">
    <property type="protein sequence ID" value="WOO82603.1"/>
    <property type="molecule type" value="Genomic_DNA"/>
</dbReference>
<dbReference type="Proteomes" id="UP000827549">
    <property type="component" value="Chromosome 4"/>
</dbReference>